<evidence type="ECO:0000256" key="2">
    <source>
        <dbReference type="SAM" id="Phobius"/>
    </source>
</evidence>
<accession>A0A2I0KF45</accession>
<dbReference type="AlphaFoldDB" id="A0A2I0KF45"/>
<comment type="caution">
    <text evidence="3">The sequence shown here is derived from an EMBL/GenBank/DDBJ whole genome shotgun (WGS) entry which is preliminary data.</text>
</comment>
<evidence type="ECO:0000313" key="3">
    <source>
        <dbReference type="EMBL" id="PKI67118.1"/>
    </source>
</evidence>
<organism evidence="3 4">
    <name type="scientific">Punica granatum</name>
    <name type="common">Pomegranate</name>
    <dbReference type="NCBI Taxonomy" id="22663"/>
    <lineage>
        <taxon>Eukaryota</taxon>
        <taxon>Viridiplantae</taxon>
        <taxon>Streptophyta</taxon>
        <taxon>Embryophyta</taxon>
        <taxon>Tracheophyta</taxon>
        <taxon>Spermatophyta</taxon>
        <taxon>Magnoliopsida</taxon>
        <taxon>eudicotyledons</taxon>
        <taxon>Gunneridae</taxon>
        <taxon>Pentapetalae</taxon>
        <taxon>rosids</taxon>
        <taxon>malvids</taxon>
        <taxon>Myrtales</taxon>
        <taxon>Lythraceae</taxon>
        <taxon>Punica</taxon>
    </lineage>
</organism>
<evidence type="ECO:0000313" key="4">
    <source>
        <dbReference type="Proteomes" id="UP000233551"/>
    </source>
</evidence>
<reference evidence="3 4" key="1">
    <citation type="submission" date="2017-11" db="EMBL/GenBank/DDBJ databases">
        <title>De-novo sequencing of pomegranate (Punica granatum L.) genome.</title>
        <authorList>
            <person name="Akparov Z."/>
            <person name="Amiraslanov A."/>
            <person name="Hajiyeva S."/>
            <person name="Abbasov M."/>
            <person name="Kaur K."/>
            <person name="Hamwieh A."/>
            <person name="Solovyev V."/>
            <person name="Salamov A."/>
            <person name="Braich B."/>
            <person name="Kosarev P."/>
            <person name="Mahmoud A."/>
            <person name="Hajiyev E."/>
            <person name="Babayeva S."/>
            <person name="Izzatullayeva V."/>
            <person name="Mammadov A."/>
            <person name="Mammadov A."/>
            <person name="Sharifova S."/>
            <person name="Ojaghi J."/>
            <person name="Eynullazada K."/>
            <person name="Bayramov B."/>
            <person name="Abdulazimova A."/>
            <person name="Shahmuradov I."/>
        </authorList>
    </citation>
    <scope>NUCLEOTIDE SEQUENCE [LARGE SCALE GENOMIC DNA]</scope>
    <source>
        <strain evidence="4">cv. AG2017</strain>
        <tissue evidence="3">Leaf</tissue>
    </source>
</reference>
<gene>
    <name evidence="3" type="ORF">CRG98_012491</name>
</gene>
<feature type="compositionally biased region" description="Polar residues" evidence="1">
    <location>
        <begin position="20"/>
        <end position="36"/>
    </location>
</feature>
<feature type="transmembrane region" description="Helical" evidence="2">
    <location>
        <begin position="75"/>
        <end position="96"/>
    </location>
</feature>
<protein>
    <submittedName>
        <fullName evidence="3">Uncharacterized protein</fullName>
    </submittedName>
</protein>
<feature type="region of interest" description="Disordered" evidence="1">
    <location>
        <begin position="16"/>
        <end position="36"/>
    </location>
</feature>
<name>A0A2I0KF45_PUNGR</name>
<dbReference type="EMBL" id="PGOL01000639">
    <property type="protein sequence ID" value="PKI67118.1"/>
    <property type="molecule type" value="Genomic_DNA"/>
</dbReference>
<feature type="compositionally biased region" description="Polar residues" evidence="1">
    <location>
        <begin position="100"/>
        <end position="120"/>
    </location>
</feature>
<keyword evidence="2" id="KW-0812">Transmembrane</keyword>
<feature type="region of interest" description="Disordered" evidence="1">
    <location>
        <begin position="100"/>
        <end position="124"/>
    </location>
</feature>
<proteinExistence type="predicted"/>
<keyword evidence="2" id="KW-1133">Transmembrane helix</keyword>
<feature type="transmembrane region" description="Helical" evidence="2">
    <location>
        <begin position="44"/>
        <end position="66"/>
    </location>
</feature>
<keyword evidence="2" id="KW-0472">Membrane</keyword>
<dbReference type="Proteomes" id="UP000233551">
    <property type="component" value="Unassembled WGS sequence"/>
</dbReference>
<evidence type="ECO:0000256" key="1">
    <source>
        <dbReference type="SAM" id="MobiDB-lite"/>
    </source>
</evidence>
<keyword evidence="4" id="KW-1185">Reference proteome</keyword>
<sequence length="258" mass="28552">MISGDSFSRVSVTHPRESGHFQTAQSKSALASPNESRYSGPYSLATPLGTLRGFGFVSACFACLFIDRFPQFSAYLLYALLFKSLALHITIALSTYGSRPTTDNRNPATMSRTTGESCQPSRVDHLRSSPLHGETCCDQRPFIPSTHPVRQASSANLRGQVTCGLHPPSMARERHRMIGCTSLYKTPRIYQRSSVPHTCPNMFTLAHTCKLRGHAGHRRRVMHGLMLSRELLSSLFPYTLTGKGLGTETPYEAKDKNN</sequence>